<name>A0A8A1LJ01_AJEC8</name>
<protein>
    <submittedName>
        <fullName evidence="1">Uncharacterized protein</fullName>
    </submittedName>
</protein>
<dbReference type="AlphaFoldDB" id="A0A8A1LJ01"/>
<dbReference type="Proteomes" id="UP000663419">
    <property type="component" value="Chromosome 2"/>
</dbReference>
<sequence>MLELSSRPTLQYVRFQQPLPHISSKNGVLKLRPGFRSVYFSFRSHSQQGLNMEGIIHFSCFRLSPSLVQLPGRKYMQYPEIFLSYYGPVMTVPETSGFSPADVFADTRRAQGRKASPRADSPQKEKDFPTWGSKMVFDNIFYPAFEKTKATFLGNGIRVNIHDCFHDDTFESFSLRML</sequence>
<accession>A0A8A1LJ01</accession>
<dbReference type="VEuPathDB" id="FungiDB:I7I53_07444"/>
<reference evidence="1" key="1">
    <citation type="submission" date="2021-01" db="EMBL/GenBank/DDBJ databases">
        <title>Chromosome-level genome assembly of a human fungal pathogen reveals clustering of transcriptionally co-regulated genes.</title>
        <authorList>
            <person name="Voorhies M."/>
            <person name="Cohen S."/>
            <person name="Shea T.P."/>
            <person name="Petrus S."/>
            <person name="Munoz J.F."/>
            <person name="Poplawski S."/>
            <person name="Goldman W.E."/>
            <person name="Michael T."/>
            <person name="Cuomo C.A."/>
            <person name="Sil A."/>
            <person name="Beyhan S."/>
        </authorList>
    </citation>
    <scope>NUCLEOTIDE SEQUENCE</scope>
    <source>
        <strain evidence="1">H88</strain>
    </source>
</reference>
<proteinExistence type="predicted"/>
<evidence type="ECO:0000313" key="1">
    <source>
        <dbReference type="EMBL" id="QSS51962.1"/>
    </source>
</evidence>
<dbReference type="EMBL" id="CP069103">
    <property type="protein sequence ID" value="QSS51962.1"/>
    <property type="molecule type" value="Genomic_DNA"/>
</dbReference>
<organism evidence="1 2">
    <name type="scientific">Ajellomyces capsulatus (strain H88)</name>
    <name type="common">Darling's disease fungus</name>
    <name type="synonym">Histoplasma capsulatum</name>
    <dbReference type="NCBI Taxonomy" id="544711"/>
    <lineage>
        <taxon>Eukaryota</taxon>
        <taxon>Fungi</taxon>
        <taxon>Dikarya</taxon>
        <taxon>Ascomycota</taxon>
        <taxon>Pezizomycotina</taxon>
        <taxon>Eurotiomycetes</taxon>
        <taxon>Eurotiomycetidae</taxon>
        <taxon>Onygenales</taxon>
        <taxon>Ajellomycetaceae</taxon>
        <taxon>Histoplasma</taxon>
    </lineage>
</organism>
<gene>
    <name evidence="1" type="ORF">I7I53_07444</name>
</gene>
<evidence type="ECO:0000313" key="2">
    <source>
        <dbReference type="Proteomes" id="UP000663419"/>
    </source>
</evidence>